<dbReference type="GO" id="GO:0005886">
    <property type="term" value="C:plasma membrane"/>
    <property type="evidence" value="ECO:0007669"/>
    <property type="project" value="UniProtKB-SubCell"/>
</dbReference>
<keyword evidence="9 22" id="KW-1133">Transmembrane helix</keyword>
<name>A0A023GPD4_AMBTT</name>
<keyword evidence="6 20" id="KW-0812">Transmembrane</keyword>
<feature type="compositionally biased region" description="Low complexity" evidence="21">
    <location>
        <begin position="63"/>
        <end position="72"/>
    </location>
</feature>
<protein>
    <recommendedName>
        <fullName evidence="18">Lysosome-associated membrane glycoprotein 5</fullName>
    </recommendedName>
    <alternativeName>
        <fullName evidence="19">Lysosome-associated membrane protein 5</fullName>
    </alternativeName>
</protein>
<evidence type="ECO:0000256" key="13">
    <source>
        <dbReference type="ARBA" id="ARBA00023273"/>
    </source>
</evidence>
<dbReference type="EMBL" id="GBBM01000233">
    <property type="protein sequence ID" value="JAC35185.1"/>
    <property type="molecule type" value="mRNA"/>
</dbReference>
<dbReference type="PRINTS" id="PR00336">
    <property type="entry name" value="LYSASSOCTDMP"/>
</dbReference>
<dbReference type="GO" id="GO:0072594">
    <property type="term" value="P:establishment of protein localization to organelle"/>
    <property type="evidence" value="ECO:0007669"/>
    <property type="project" value="TreeGrafter"/>
</dbReference>
<evidence type="ECO:0000313" key="26">
    <source>
        <dbReference type="EMBL" id="JAC35185.1"/>
    </source>
</evidence>
<dbReference type="AlphaFoldDB" id="A0A023GPD4"/>
<accession>A0A023GPD4</accession>
<evidence type="ECO:0000256" key="18">
    <source>
        <dbReference type="ARBA" id="ARBA00074379"/>
    </source>
</evidence>
<feature type="domain" description="Lysosome-associated membrane glycoprotein 2-like luminal" evidence="24">
    <location>
        <begin position="86"/>
        <end position="241"/>
    </location>
</feature>
<feature type="domain" description="Lysosome-associated membrane glycoprotein 2-like transmembrane" evidence="25">
    <location>
        <begin position="268"/>
        <end position="300"/>
    </location>
</feature>
<comment type="subcellular location">
    <subcellularLocation>
        <location evidence="4">Cell projection</location>
        <location evidence="4">Dendrite</location>
    </subcellularLocation>
    <subcellularLocation>
        <location evidence="17">Cell projection</location>
        <location evidence="17">Growth cone membrane</location>
        <topology evidence="17">Single-pass type I membrane protein</topology>
    </subcellularLocation>
    <subcellularLocation>
        <location evidence="15">Cytoplasmic vesicle</location>
        <location evidence="15">Secretory vesicle</location>
        <location evidence="15">Synaptic vesicle membrane</location>
        <topology evidence="15">Single-pass type I membrane protein</topology>
    </subcellularLocation>
    <subcellularLocation>
        <location evidence="2">Early endosome membrane</location>
        <topology evidence="2">Single-pass type I membrane protein</topology>
    </subcellularLocation>
    <subcellularLocation>
        <location evidence="1">Endoplasmic reticulum-Golgi intermediate compartment membrane</location>
        <topology evidence="1">Single-pass type I membrane protein</topology>
    </subcellularLocation>
    <subcellularLocation>
        <location evidence="20">Membrane</location>
        <topology evidence="20">Single-pass type I membrane protein</topology>
    </subcellularLocation>
    <subcellularLocation>
        <location evidence="3">Recycling endosome</location>
    </subcellularLocation>
</comment>
<evidence type="ECO:0000256" key="5">
    <source>
        <dbReference type="ARBA" id="ARBA00009644"/>
    </source>
</evidence>
<keyword evidence="12" id="KW-0325">Glycoprotein</keyword>
<dbReference type="PROSITE" id="PS51407">
    <property type="entry name" value="LAMP_3"/>
    <property type="match status" value="1"/>
</dbReference>
<keyword evidence="13" id="KW-0966">Cell projection</keyword>
<evidence type="ECO:0000256" key="4">
    <source>
        <dbReference type="ARBA" id="ARBA00004279"/>
    </source>
</evidence>
<dbReference type="GO" id="GO:0005765">
    <property type="term" value="C:lysosomal membrane"/>
    <property type="evidence" value="ECO:0007669"/>
    <property type="project" value="TreeGrafter"/>
</dbReference>
<keyword evidence="7 23" id="KW-0732">Signal</keyword>
<feature type="transmembrane region" description="Helical" evidence="22">
    <location>
        <begin position="267"/>
        <end position="289"/>
    </location>
</feature>
<proteinExistence type="evidence at transcript level"/>
<feature type="compositionally biased region" description="Low complexity" evidence="21">
    <location>
        <begin position="30"/>
        <end position="46"/>
    </location>
</feature>
<evidence type="ECO:0000256" key="17">
    <source>
        <dbReference type="ARBA" id="ARBA00060492"/>
    </source>
</evidence>
<dbReference type="InterPro" id="IPR048524">
    <property type="entry name" value="Lamp2-like_TM"/>
</dbReference>
<evidence type="ECO:0000256" key="21">
    <source>
        <dbReference type="SAM" id="MobiDB-lite"/>
    </source>
</evidence>
<evidence type="ECO:0000256" key="3">
    <source>
        <dbReference type="ARBA" id="ARBA00004172"/>
    </source>
</evidence>
<evidence type="ECO:0000256" key="23">
    <source>
        <dbReference type="SAM" id="SignalP"/>
    </source>
</evidence>
<keyword evidence="8" id="KW-0967">Endosome</keyword>
<dbReference type="PANTHER" id="PTHR11506:SF35">
    <property type="entry name" value="LYSOSOME-ASSOCIATED MEMBRANE GLYCOPROTEIN 5"/>
    <property type="match status" value="1"/>
</dbReference>
<dbReference type="GO" id="GO:0031902">
    <property type="term" value="C:late endosome membrane"/>
    <property type="evidence" value="ECO:0007669"/>
    <property type="project" value="TreeGrafter"/>
</dbReference>
<comment type="function">
    <text evidence="16">Plays a role in short-term synaptic plasticity in a subset of GABAergic neurons in the brain.</text>
</comment>
<evidence type="ECO:0000256" key="8">
    <source>
        <dbReference type="ARBA" id="ARBA00022753"/>
    </source>
</evidence>
<keyword evidence="11 20" id="KW-0472">Membrane</keyword>
<comment type="caution">
    <text evidence="20">Lacks conserved residue(s) required for the propagation of feature annotation.</text>
</comment>
<evidence type="ECO:0000256" key="10">
    <source>
        <dbReference type="ARBA" id="ARBA00023018"/>
    </source>
</evidence>
<feature type="signal peptide" evidence="23">
    <location>
        <begin position="1"/>
        <end position="18"/>
    </location>
</feature>
<evidence type="ECO:0000256" key="2">
    <source>
        <dbReference type="ARBA" id="ARBA00004158"/>
    </source>
</evidence>
<dbReference type="InterPro" id="IPR048528">
    <property type="entry name" value="Lamp2-like_luminal"/>
</dbReference>
<evidence type="ECO:0000259" key="24">
    <source>
        <dbReference type="Pfam" id="PF01299"/>
    </source>
</evidence>
<evidence type="ECO:0000256" key="6">
    <source>
        <dbReference type="ARBA" id="ARBA00022692"/>
    </source>
</evidence>
<feature type="region of interest" description="Disordered" evidence="21">
    <location>
        <begin position="20"/>
        <end position="90"/>
    </location>
</feature>
<dbReference type="PANTHER" id="PTHR11506">
    <property type="entry name" value="LYSOSOME-ASSOCIATED MEMBRANE GLYCOPROTEIN"/>
    <property type="match status" value="1"/>
</dbReference>
<evidence type="ECO:0000256" key="1">
    <source>
        <dbReference type="ARBA" id="ARBA00004151"/>
    </source>
</evidence>
<evidence type="ECO:0000259" key="25">
    <source>
        <dbReference type="Pfam" id="PF21222"/>
    </source>
</evidence>
<dbReference type="Pfam" id="PF01299">
    <property type="entry name" value="Lamp2-like_luminal"/>
    <property type="match status" value="1"/>
</dbReference>
<keyword evidence="10" id="KW-0770">Synapse</keyword>
<comment type="similarity">
    <text evidence="5 20">Belongs to the LAMP family.</text>
</comment>
<evidence type="ECO:0000256" key="22">
    <source>
        <dbReference type="SAM" id="Phobius"/>
    </source>
</evidence>
<organism evidence="26">
    <name type="scientific">Amblyomma triste</name>
    <name type="common">Neotropical tick</name>
    <dbReference type="NCBI Taxonomy" id="251400"/>
    <lineage>
        <taxon>Eukaryota</taxon>
        <taxon>Metazoa</taxon>
        <taxon>Ecdysozoa</taxon>
        <taxon>Arthropoda</taxon>
        <taxon>Chelicerata</taxon>
        <taxon>Arachnida</taxon>
        <taxon>Acari</taxon>
        <taxon>Parasitiformes</taxon>
        <taxon>Ixodida</taxon>
        <taxon>Ixodoidea</taxon>
        <taxon>Ixodidae</taxon>
        <taxon>Amblyomminae</taxon>
        <taxon>Amblyomma</taxon>
    </lineage>
</organism>
<reference evidence="26" key="1">
    <citation type="submission" date="2014-03" db="EMBL/GenBank/DDBJ databases">
        <title>The sialotranscriptome of Amblyomma triste, Amblyomma parvum and Amblyomma cajennense ticks, uncovered by 454-based RNA-seq.</title>
        <authorList>
            <person name="Garcia G.R."/>
            <person name="Gardinassi L.G."/>
            <person name="Ribeiro J.M."/>
            <person name="Anatriello E."/>
            <person name="Ferreira B.R."/>
            <person name="Moreira H.N."/>
            <person name="Mafra C."/>
            <person name="Olegario M.M."/>
            <person name="Szabo P.J."/>
            <person name="Miranda-Santos I.K."/>
            <person name="Maruyama S.R."/>
        </authorList>
    </citation>
    <scope>NUCLEOTIDE SEQUENCE</scope>
    <source>
        <strain evidence="26">Mato Grasso do Sul</strain>
        <tissue evidence="26">Salivary glands</tissue>
    </source>
</reference>
<sequence length="302" mass="32311">MKWSAAFAFAACLAFVSAQSVTQGEPQKPSPLTETTTSQSTTHEPLPTSPKTTEIPSSTHESPNTTTPHPVTTVPPPPTPAPKKEPSLNSYNVTEPGSNLTCIMVQATLQVKVNYLTKDNKVKEAVLPLDNLTVVDRAISSCHSPDGEQVLALKFGYNSSLQLSFTKNGTVYLHRINVQFTTDPVNFPDAAKPGQDVTVMNDSFVLYSVPEERSYHCNVDQPVYLGSNVTLDVLNAQLQAFMSVNGTAKTGQFGTAVECSAGDISNIVPIAVGAALAALVIIVLIAYLIGRSKSRQKGYQSV</sequence>
<feature type="chain" id="PRO_5001517666" description="Lysosome-associated membrane glycoprotein 5" evidence="23">
    <location>
        <begin position="19"/>
        <end position="302"/>
    </location>
</feature>
<evidence type="ECO:0000256" key="11">
    <source>
        <dbReference type="ARBA" id="ARBA00023136"/>
    </source>
</evidence>
<evidence type="ECO:0000256" key="15">
    <source>
        <dbReference type="ARBA" id="ARBA00029428"/>
    </source>
</evidence>
<keyword evidence="14" id="KW-0968">Cytoplasmic vesicle</keyword>
<evidence type="ECO:0000256" key="20">
    <source>
        <dbReference type="PROSITE-ProRule" id="PRU00740"/>
    </source>
</evidence>
<evidence type="ECO:0000256" key="9">
    <source>
        <dbReference type="ARBA" id="ARBA00022989"/>
    </source>
</evidence>
<evidence type="ECO:0000256" key="16">
    <source>
        <dbReference type="ARBA" id="ARBA00053950"/>
    </source>
</evidence>
<evidence type="ECO:0000256" key="12">
    <source>
        <dbReference type="ARBA" id="ARBA00023180"/>
    </source>
</evidence>
<dbReference type="InterPro" id="IPR002000">
    <property type="entry name" value="Lysosome-assoc_membr_glycop"/>
</dbReference>
<evidence type="ECO:0000256" key="19">
    <source>
        <dbReference type="ARBA" id="ARBA00076257"/>
    </source>
</evidence>
<evidence type="ECO:0000256" key="14">
    <source>
        <dbReference type="ARBA" id="ARBA00023329"/>
    </source>
</evidence>
<feature type="compositionally biased region" description="Polar residues" evidence="21">
    <location>
        <begin position="49"/>
        <end position="62"/>
    </location>
</feature>
<evidence type="ECO:0000256" key="7">
    <source>
        <dbReference type="ARBA" id="ARBA00022729"/>
    </source>
</evidence>
<dbReference type="Pfam" id="PF21222">
    <property type="entry name" value="Lamp2_2nd"/>
    <property type="match status" value="1"/>
</dbReference>
<dbReference type="Gene3D" id="2.40.160.110">
    <property type="match status" value="1"/>
</dbReference>